<accession>X0RSN6</accession>
<dbReference type="EMBL" id="BARS01007960">
    <property type="protein sequence ID" value="GAF71854.1"/>
    <property type="molecule type" value="Genomic_DNA"/>
</dbReference>
<gene>
    <name evidence="6" type="ORF">S01H1_15255</name>
</gene>
<comment type="subcellular location">
    <subcellularLocation>
        <location evidence="1">Membrane</location>
        <topology evidence="1">Multi-pass membrane protein</topology>
    </subcellularLocation>
</comment>
<feature type="transmembrane region" description="Helical" evidence="5">
    <location>
        <begin position="126"/>
        <end position="154"/>
    </location>
</feature>
<evidence type="ECO:0000256" key="3">
    <source>
        <dbReference type="ARBA" id="ARBA00022989"/>
    </source>
</evidence>
<comment type="caution">
    <text evidence="6">The sequence shown here is derived from an EMBL/GenBank/DDBJ whole genome shotgun (WGS) entry which is preliminary data.</text>
</comment>
<evidence type="ECO:0000256" key="5">
    <source>
        <dbReference type="SAM" id="Phobius"/>
    </source>
</evidence>
<dbReference type="AlphaFoldDB" id="X0RSN6"/>
<proteinExistence type="predicted"/>
<evidence type="ECO:0000313" key="6">
    <source>
        <dbReference type="EMBL" id="GAF71854.1"/>
    </source>
</evidence>
<reference evidence="6" key="1">
    <citation type="journal article" date="2014" name="Front. Microbiol.">
        <title>High frequency of phylogenetically diverse reductive dehalogenase-homologous genes in deep subseafloor sedimentary metagenomes.</title>
        <authorList>
            <person name="Kawai M."/>
            <person name="Futagami T."/>
            <person name="Toyoda A."/>
            <person name="Takaki Y."/>
            <person name="Nishi S."/>
            <person name="Hori S."/>
            <person name="Arai W."/>
            <person name="Tsubouchi T."/>
            <person name="Morono Y."/>
            <person name="Uchiyama I."/>
            <person name="Ito T."/>
            <person name="Fujiyama A."/>
            <person name="Inagaki F."/>
            <person name="Takami H."/>
        </authorList>
    </citation>
    <scope>NUCLEOTIDE SEQUENCE</scope>
    <source>
        <strain evidence="6">Expedition CK06-06</strain>
    </source>
</reference>
<keyword evidence="2 5" id="KW-0812">Transmembrane</keyword>
<feature type="transmembrane region" description="Helical" evidence="5">
    <location>
        <begin position="96"/>
        <end position="114"/>
    </location>
</feature>
<organism evidence="6">
    <name type="scientific">marine sediment metagenome</name>
    <dbReference type="NCBI Taxonomy" id="412755"/>
    <lineage>
        <taxon>unclassified sequences</taxon>
        <taxon>metagenomes</taxon>
        <taxon>ecological metagenomes</taxon>
    </lineage>
</organism>
<protein>
    <submittedName>
        <fullName evidence="6">Uncharacterized protein</fullName>
    </submittedName>
</protein>
<evidence type="ECO:0000256" key="1">
    <source>
        <dbReference type="ARBA" id="ARBA00004141"/>
    </source>
</evidence>
<keyword evidence="4 5" id="KW-0472">Membrane</keyword>
<feature type="transmembrane region" description="Helical" evidence="5">
    <location>
        <begin position="71"/>
        <end position="90"/>
    </location>
</feature>
<feature type="transmembrane region" description="Helical" evidence="5">
    <location>
        <begin position="42"/>
        <end position="59"/>
    </location>
</feature>
<evidence type="ECO:0000256" key="2">
    <source>
        <dbReference type="ARBA" id="ARBA00022692"/>
    </source>
</evidence>
<sequence length="157" mass="16827">MQWVLLALSGLLIGMAKTGLSGVGMMVVPILANAFGARPSVGLLLPILIFADVFAVTWYNRHAQWKHILRLLPWAFAGIVVATLVGKSISDQTFNRLLAALVIGGIGILVWQDVRSNKLQIPKSRWFAGGLGLLGGFSTMIGNAAGPVMALYLLSMR</sequence>
<dbReference type="Pfam" id="PF01925">
    <property type="entry name" value="TauE"/>
    <property type="match status" value="1"/>
</dbReference>
<name>X0RSN6_9ZZZZ</name>
<feature type="non-terminal residue" evidence="6">
    <location>
        <position position="157"/>
    </location>
</feature>
<evidence type="ECO:0000256" key="4">
    <source>
        <dbReference type="ARBA" id="ARBA00023136"/>
    </source>
</evidence>
<dbReference type="GO" id="GO:0016020">
    <property type="term" value="C:membrane"/>
    <property type="evidence" value="ECO:0007669"/>
    <property type="project" value="UniProtKB-SubCell"/>
</dbReference>
<keyword evidence="3 5" id="KW-1133">Transmembrane helix</keyword>
<dbReference type="InterPro" id="IPR002781">
    <property type="entry name" value="TM_pro_TauE-like"/>
</dbReference>